<dbReference type="GO" id="GO:0003700">
    <property type="term" value="F:DNA-binding transcription factor activity"/>
    <property type="evidence" value="ECO:0007669"/>
    <property type="project" value="InterPro"/>
</dbReference>
<dbReference type="PANTHER" id="PTHR43537:SF45">
    <property type="entry name" value="GNTR FAMILY REGULATORY PROTEIN"/>
    <property type="match status" value="1"/>
</dbReference>
<evidence type="ECO:0000256" key="2">
    <source>
        <dbReference type="ARBA" id="ARBA00023125"/>
    </source>
</evidence>
<evidence type="ECO:0000259" key="4">
    <source>
        <dbReference type="PROSITE" id="PS50949"/>
    </source>
</evidence>
<dbReference type="CDD" id="cd07377">
    <property type="entry name" value="WHTH_GntR"/>
    <property type="match status" value="1"/>
</dbReference>
<dbReference type="GO" id="GO:0003677">
    <property type="term" value="F:DNA binding"/>
    <property type="evidence" value="ECO:0007669"/>
    <property type="project" value="UniProtKB-KW"/>
</dbReference>
<dbReference type="Pfam" id="PF07729">
    <property type="entry name" value="FCD"/>
    <property type="match status" value="1"/>
</dbReference>
<reference evidence="5" key="1">
    <citation type="journal article" date="2014" name="Int. J. Syst. Evol. Microbiol.">
        <title>Complete genome sequence of Corynebacterium casei LMG S-19264T (=DSM 44701T), isolated from a smear-ripened cheese.</title>
        <authorList>
            <consortium name="US DOE Joint Genome Institute (JGI-PGF)"/>
            <person name="Walter F."/>
            <person name="Albersmeier A."/>
            <person name="Kalinowski J."/>
            <person name="Ruckert C."/>
        </authorList>
    </citation>
    <scope>NUCLEOTIDE SEQUENCE</scope>
    <source>
        <strain evidence="5">CGMCC 4.7679</strain>
    </source>
</reference>
<evidence type="ECO:0000256" key="1">
    <source>
        <dbReference type="ARBA" id="ARBA00023015"/>
    </source>
</evidence>
<dbReference type="InterPro" id="IPR008920">
    <property type="entry name" value="TF_FadR/GntR_C"/>
</dbReference>
<dbReference type="SMART" id="SM00345">
    <property type="entry name" value="HTH_GNTR"/>
    <property type="match status" value="1"/>
</dbReference>
<evidence type="ECO:0000313" key="6">
    <source>
        <dbReference type="Proteomes" id="UP000658656"/>
    </source>
</evidence>
<dbReference type="InterPro" id="IPR011711">
    <property type="entry name" value="GntR_C"/>
</dbReference>
<dbReference type="SUPFAM" id="SSF46785">
    <property type="entry name" value="Winged helix' DNA-binding domain"/>
    <property type="match status" value="1"/>
</dbReference>
<evidence type="ECO:0000256" key="3">
    <source>
        <dbReference type="ARBA" id="ARBA00023163"/>
    </source>
</evidence>
<dbReference type="Proteomes" id="UP000658656">
    <property type="component" value="Unassembled WGS sequence"/>
</dbReference>
<dbReference type="Gene3D" id="1.20.120.530">
    <property type="entry name" value="GntR ligand-binding domain-like"/>
    <property type="match status" value="1"/>
</dbReference>
<protein>
    <submittedName>
        <fullName evidence="5">GntR family transcriptional regulator</fullName>
    </submittedName>
</protein>
<keyword evidence="3" id="KW-0804">Transcription</keyword>
<feature type="domain" description="HTH gntR-type" evidence="4">
    <location>
        <begin position="25"/>
        <end position="91"/>
    </location>
</feature>
<dbReference type="SUPFAM" id="SSF48008">
    <property type="entry name" value="GntR ligand-binding domain-like"/>
    <property type="match status" value="1"/>
</dbReference>
<sequence>MPEIAAPAVVRYRGYVMQVSPLRQAPLGEQLLEQLRALIVRGELAPGQHLVEGWVAENFGVSRGPVRDALRQLELEGLVETRRRGVFVRGLTDVDLVELYSLRGALEGLAFRGAHARRGKADWTPIEEALSRMRAAAEASDPATFAAADLDFHSAFYVVAGNKRLAATWAMHRPIFAAMLDVTNTRDRDLRPIASDHAELADALRFGTLEYALAHLVEHLDGSCERMRAALAELTERSAS</sequence>
<reference evidence="5" key="2">
    <citation type="submission" date="2020-09" db="EMBL/GenBank/DDBJ databases">
        <authorList>
            <person name="Sun Q."/>
            <person name="Zhou Y."/>
        </authorList>
    </citation>
    <scope>NUCLEOTIDE SEQUENCE</scope>
    <source>
        <strain evidence="5">CGMCC 4.7679</strain>
    </source>
</reference>
<proteinExistence type="predicted"/>
<keyword evidence="1" id="KW-0805">Transcription regulation</keyword>
<dbReference type="Gene3D" id="1.10.10.10">
    <property type="entry name" value="Winged helix-like DNA-binding domain superfamily/Winged helix DNA-binding domain"/>
    <property type="match status" value="1"/>
</dbReference>
<comment type="caution">
    <text evidence="5">The sequence shown here is derived from an EMBL/GenBank/DDBJ whole genome shotgun (WGS) entry which is preliminary data.</text>
</comment>
<keyword evidence="6" id="KW-1185">Reference proteome</keyword>
<dbReference type="InterPro" id="IPR000524">
    <property type="entry name" value="Tscrpt_reg_HTH_GntR"/>
</dbReference>
<dbReference type="Pfam" id="PF00392">
    <property type="entry name" value="GntR"/>
    <property type="match status" value="1"/>
</dbReference>
<dbReference type="PANTHER" id="PTHR43537">
    <property type="entry name" value="TRANSCRIPTIONAL REGULATOR, GNTR FAMILY"/>
    <property type="match status" value="1"/>
</dbReference>
<dbReference type="EMBL" id="BNAV01000006">
    <property type="protein sequence ID" value="GHF66181.1"/>
    <property type="molecule type" value="Genomic_DNA"/>
</dbReference>
<organism evidence="5 6">
    <name type="scientific">Amycolatopsis bartoniae</name>
    <dbReference type="NCBI Taxonomy" id="941986"/>
    <lineage>
        <taxon>Bacteria</taxon>
        <taxon>Bacillati</taxon>
        <taxon>Actinomycetota</taxon>
        <taxon>Actinomycetes</taxon>
        <taxon>Pseudonocardiales</taxon>
        <taxon>Pseudonocardiaceae</taxon>
        <taxon>Amycolatopsis</taxon>
    </lineage>
</organism>
<keyword evidence="2" id="KW-0238">DNA-binding</keyword>
<gene>
    <name evidence="5" type="ORF">GCM10017566_44910</name>
</gene>
<dbReference type="AlphaFoldDB" id="A0A8H9MDV4"/>
<accession>A0A8H9MDV4</accession>
<dbReference type="InterPro" id="IPR036388">
    <property type="entry name" value="WH-like_DNA-bd_sf"/>
</dbReference>
<dbReference type="PROSITE" id="PS50949">
    <property type="entry name" value="HTH_GNTR"/>
    <property type="match status" value="1"/>
</dbReference>
<name>A0A8H9MDV4_9PSEU</name>
<evidence type="ECO:0000313" key="5">
    <source>
        <dbReference type="EMBL" id="GHF66181.1"/>
    </source>
</evidence>
<dbReference type="SMART" id="SM00895">
    <property type="entry name" value="FCD"/>
    <property type="match status" value="1"/>
</dbReference>
<dbReference type="InterPro" id="IPR036390">
    <property type="entry name" value="WH_DNA-bd_sf"/>
</dbReference>